<evidence type="ECO:0000313" key="1">
    <source>
        <dbReference type="EMBL" id="RGT33609.1"/>
    </source>
</evidence>
<dbReference type="AlphaFoldDB" id="A0A412N663"/>
<dbReference type="Proteomes" id="UP000285159">
    <property type="component" value="Unassembled WGS sequence"/>
</dbReference>
<reference evidence="1 2" key="1">
    <citation type="submission" date="2018-08" db="EMBL/GenBank/DDBJ databases">
        <title>A genome reference for cultivated species of the human gut microbiota.</title>
        <authorList>
            <person name="Zou Y."/>
            <person name="Xue W."/>
            <person name="Luo G."/>
        </authorList>
    </citation>
    <scope>NUCLEOTIDE SEQUENCE [LARGE SCALE GENOMIC DNA]</scope>
    <source>
        <strain evidence="1 2">AF19-1AC</strain>
    </source>
</reference>
<gene>
    <name evidence="1" type="ORF">DWX38_07370</name>
</gene>
<comment type="caution">
    <text evidence="1">The sequence shown here is derived from an EMBL/GenBank/DDBJ whole genome shotgun (WGS) entry which is preliminary data.</text>
</comment>
<dbReference type="EMBL" id="QRWP01000005">
    <property type="protein sequence ID" value="RGT33609.1"/>
    <property type="molecule type" value="Genomic_DNA"/>
</dbReference>
<sequence length="148" mass="16523">MIMATAIGTVFNSREYAWVDVNVVMLGREVVGLRGIEYKSKRQKEALFASGRKARSIQKGKKEYEGTITLLQSELIALNRAAQEKGYEDITDIDFDVIVSYVPDNGVVTTDKVVNVSITEIPHGIKVDDLQMEIALPFIALDIKYNVL</sequence>
<proteinExistence type="predicted"/>
<protein>
    <submittedName>
        <fullName evidence="1">Uncharacterized protein</fullName>
    </submittedName>
</protein>
<evidence type="ECO:0000313" key="2">
    <source>
        <dbReference type="Proteomes" id="UP000285159"/>
    </source>
</evidence>
<accession>A0A412N663</accession>
<organism evidence="1 2">
    <name type="scientific">Bacteroides clarus</name>
    <dbReference type="NCBI Taxonomy" id="626929"/>
    <lineage>
        <taxon>Bacteria</taxon>
        <taxon>Pseudomonadati</taxon>
        <taxon>Bacteroidota</taxon>
        <taxon>Bacteroidia</taxon>
        <taxon>Bacteroidales</taxon>
        <taxon>Bacteroidaceae</taxon>
        <taxon>Bacteroides</taxon>
    </lineage>
</organism>
<name>A0A412N663_9BACE</name>